<dbReference type="GO" id="GO:0004139">
    <property type="term" value="F:deoxyribose-phosphate aldolase activity"/>
    <property type="evidence" value="ECO:0007669"/>
    <property type="project" value="UniProtKB-EC"/>
</dbReference>
<keyword evidence="8" id="KW-1185">Reference proteome</keyword>
<dbReference type="InterPro" id="IPR011343">
    <property type="entry name" value="DeoC"/>
</dbReference>
<dbReference type="InterPro" id="IPR013785">
    <property type="entry name" value="Aldolase_TIM"/>
</dbReference>
<dbReference type="PANTHER" id="PTHR10889">
    <property type="entry name" value="DEOXYRIBOSE-PHOSPHATE ALDOLASE"/>
    <property type="match status" value="1"/>
</dbReference>
<dbReference type="HAMAP" id="MF_00114">
    <property type="entry name" value="DeoC_type1"/>
    <property type="match status" value="1"/>
</dbReference>
<dbReference type="InterPro" id="IPR028581">
    <property type="entry name" value="DeoC_typeI"/>
</dbReference>
<evidence type="ECO:0000256" key="3">
    <source>
        <dbReference type="ARBA" id="ARBA00023239"/>
    </source>
</evidence>
<dbReference type="RefSeq" id="WP_349214342.1">
    <property type="nucleotide sequence ID" value="NZ_JBBMFA010000035.1"/>
</dbReference>
<evidence type="ECO:0000256" key="6">
    <source>
        <dbReference type="HAMAP-Rule" id="MF_00114"/>
    </source>
</evidence>
<dbReference type="PIRSF" id="PIRSF001357">
    <property type="entry name" value="DeoC"/>
    <property type="match status" value="1"/>
</dbReference>
<protein>
    <recommendedName>
        <fullName evidence="6">Deoxyribose-phosphate aldolase</fullName>
        <shortName evidence="6">DERA</shortName>
        <ecNumber evidence="6">4.1.2.4</ecNumber>
    </recommendedName>
    <alternativeName>
        <fullName evidence="6">2-deoxy-D-ribose 5-phosphate aldolase</fullName>
    </alternativeName>
    <alternativeName>
        <fullName evidence="6">Phosphodeoxyriboaldolase</fullName>
        <shortName evidence="6">Deoxyriboaldolase</shortName>
    </alternativeName>
</protein>
<name>A0ABV1GB79_9FIRM</name>
<feature type="active site" description="Proton donor/acceptor" evidence="6">
    <location>
        <position position="182"/>
    </location>
</feature>
<gene>
    <name evidence="6 7" type="primary">deoC</name>
    <name evidence="7" type="ORF">WMO24_01335</name>
</gene>
<evidence type="ECO:0000256" key="5">
    <source>
        <dbReference type="ARBA" id="ARBA00048791"/>
    </source>
</evidence>
<accession>A0ABV1GB79</accession>
<evidence type="ECO:0000256" key="1">
    <source>
        <dbReference type="ARBA" id="ARBA00010936"/>
    </source>
</evidence>
<dbReference type="NCBIfam" id="TIGR00126">
    <property type="entry name" value="deoC"/>
    <property type="match status" value="1"/>
</dbReference>
<evidence type="ECO:0000256" key="2">
    <source>
        <dbReference type="ARBA" id="ARBA00022490"/>
    </source>
</evidence>
<comment type="pathway">
    <text evidence="6">Carbohydrate degradation; 2-deoxy-D-ribose 1-phosphate degradation; D-glyceraldehyde 3-phosphate and acetaldehyde from 2-deoxy-alpha-D-ribose 1-phosphate: step 2/2.</text>
</comment>
<dbReference type="PANTHER" id="PTHR10889:SF1">
    <property type="entry name" value="DEOXYRIBOSE-PHOSPHATE ALDOLASE"/>
    <property type="match status" value="1"/>
</dbReference>
<keyword evidence="2 6" id="KW-0963">Cytoplasm</keyword>
<dbReference type="Gene3D" id="3.20.20.70">
    <property type="entry name" value="Aldolase class I"/>
    <property type="match status" value="1"/>
</dbReference>
<reference evidence="7 8" key="1">
    <citation type="submission" date="2024-03" db="EMBL/GenBank/DDBJ databases">
        <title>Human intestinal bacterial collection.</title>
        <authorList>
            <person name="Pauvert C."/>
            <person name="Hitch T.C.A."/>
            <person name="Clavel T."/>
        </authorList>
    </citation>
    <scope>NUCLEOTIDE SEQUENCE [LARGE SCALE GENOMIC DNA]</scope>
    <source>
        <strain evidence="7 8">CLA-JM-H11</strain>
    </source>
</reference>
<evidence type="ECO:0000313" key="8">
    <source>
        <dbReference type="Proteomes" id="UP001477672"/>
    </source>
</evidence>
<feature type="active site" description="Proton donor/acceptor" evidence="6">
    <location>
        <position position="91"/>
    </location>
</feature>
<dbReference type="CDD" id="cd00959">
    <property type="entry name" value="DeoC"/>
    <property type="match status" value="1"/>
</dbReference>
<keyword evidence="3 6" id="KW-0456">Lyase</keyword>
<sequence>MNAEELFKKVDHTLLKPEATWEQIQNLCDEAVRFHTASVCINPCYVRQACDYLQGRVPVCTVIGFPLGATTTQAKIAEAQQALADGCSEFDMVINIGRLKMGDIDYVRNEIRALKQAVGEHTLKVIVETCLLTEEEKGVMCDVVCEAGADYIKTSTGFSTGGATFADIALFAEKVRGRCKIKAAGGIRTREDMERFVALGADRLGTSSAIRILGAGPS</sequence>
<comment type="similarity">
    <text evidence="1 6">Belongs to the DeoC/FbaB aldolase family. DeoC type 1 subfamily.</text>
</comment>
<keyword evidence="4 6" id="KW-0704">Schiff base</keyword>
<dbReference type="SMART" id="SM01133">
    <property type="entry name" value="DeoC"/>
    <property type="match status" value="1"/>
</dbReference>
<comment type="subcellular location">
    <subcellularLocation>
        <location evidence="6">Cytoplasm</location>
    </subcellularLocation>
</comment>
<comment type="function">
    <text evidence="6">Catalyzes a reversible aldol reaction between acetaldehyde and D-glyceraldehyde 3-phosphate to generate 2-deoxy-D-ribose 5-phosphate.</text>
</comment>
<proteinExistence type="inferred from homology"/>
<dbReference type="Proteomes" id="UP001477672">
    <property type="component" value="Unassembled WGS sequence"/>
</dbReference>
<dbReference type="InterPro" id="IPR002915">
    <property type="entry name" value="DeoC/FbaB/LacD_aldolase"/>
</dbReference>
<evidence type="ECO:0000313" key="7">
    <source>
        <dbReference type="EMBL" id="MEQ2519087.1"/>
    </source>
</evidence>
<dbReference type="EC" id="4.1.2.4" evidence="6"/>
<dbReference type="EMBL" id="JBBMFA010000035">
    <property type="protein sequence ID" value="MEQ2519087.1"/>
    <property type="molecule type" value="Genomic_DNA"/>
</dbReference>
<organism evidence="7 8">
    <name type="scientific">Ruthenibacterium intestinale</name>
    <dbReference type="NCBI Taxonomy" id="3133163"/>
    <lineage>
        <taxon>Bacteria</taxon>
        <taxon>Bacillati</taxon>
        <taxon>Bacillota</taxon>
        <taxon>Clostridia</taxon>
        <taxon>Eubacteriales</taxon>
        <taxon>Oscillospiraceae</taxon>
        <taxon>Ruthenibacterium</taxon>
    </lineage>
</organism>
<feature type="active site" description="Schiff-base intermediate with acetaldehyde" evidence="6">
    <location>
        <position position="153"/>
    </location>
</feature>
<dbReference type="SUPFAM" id="SSF51569">
    <property type="entry name" value="Aldolase"/>
    <property type="match status" value="1"/>
</dbReference>
<evidence type="ECO:0000256" key="4">
    <source>
        <dbReference type="ARBA" id="ARBA00023270"/>
    </source>
</evidence>
<comment type="caution">
    <text evidence="7">The sequence shown here is derived from an EMBL/GenBank/DDBJ whole genome shotgun (WGS) entry which is preliminary data.</text>
</comment>
<comment type="catalytic activity">
    <reaction evidence="5 6">
        <text>2-deoxy-D-ribose 5-phosphate = D-glyceraldehyde 3-phosphate + acetaldehyde</text>
        <dbReference type="Rhea" id="RHEA:12821"/>
        <dbReference type="ChEBI" id="CHEBI:15343"/>
        <dbReference type="ChEBI" id="CHEBI:59776"/>
        <dbReference type="ChEBI" id="CHEBI:62877"/>
        <dbReference type="EC" id="4.1.2.4"/>
    </reaction>
</comment>
<dbReference type="Pfam" id="PF01791">
    <property type="entry name" value="DeoC"/>
    <property type="match status" value="1"/>
</dbReference>